<accession>A0A0V0QGN4</accession>
<dbReference type="SUPFAM" id="SSF53335">
    <property type="entry name" value="S-adenosyl-L-methionine-dependent methyltransferases"/>
    <property type="match status" value="1"/>
</dbReference>
<dbReference type="InterPro" id="IPR025714">
    <property type="entry name" value="Methyltranfer_dom"/>
</dbReference>
<organism evidence="4 5">
    <name type="scientific">Pseudocohnilembus persalinus</name>
    <name type="common">Ciliate</name>
    <dbReference type="NCBI Taxonomy" id="266149"/>
    <lineage>
        <taxon>Eukaryota</taxon>
        <taxon>Sar</taxon>
        <taxon>Alveolata</taxon>
        <taxon>Ciliophora</taxon>
        <taxon>Intramacronucleata</taxon>
        <taxon>Oligohymenophorea</taxon>
        <taxon>Scuticociliatia</taxon>
        <taxon>Philasterida</taxon>
        <taxon>Pseudocohnilembidae</taxon>
        <taxon>Pseudocohnilembus</taxon>
    </lineage>
</organism>
<dbReference type="OMA" id="MRSWHAY"/>
<keyword evidence="2" id="KW-0808">Transferase</keyword>
<gene>
    <name evidence="4" type="ORF">PPERSA_01281</name>
</gene>
<dbReference type="InParanoid" id="A0A0V0QGN4"/>
<dbReference type="EMBL" id="LDAU01000170">
    <property type="protein sequence ID" value="KRX01378.1"/>
    <property type="molecule type" value="Genomic_DNA"/>
</dbReference>
<dbReference type="PANTHER" id="PTHR44942:SF4">
    <property type="entry name" value="METHYLTRANSFERASE TYPE 11 DOMAIN-CONTAINING PROTEIN"/>
    <property type="match status" value="1"/>
</dbReference>
<sequence length="308" mass="36451">MQQTKNNIKQDLFGFNDQGINYDQARPVYPSKFIQQIQDSIPQKQKTNYLDIATGTGQLLFQIAPKFQGKQIIGNDISEKQLSIAQEKADKYNKNTEKKINLILCDFQQIPQKLSEKNLTEKFDLITIGQALHWLDVDKFLQICKNDLLKKDGRLVVLGYIAQGFEFNTKNQNFNKEGLKHYEKYYNTVGPYFDFNRDELTQGYKGFDEKYCFSKYFKNIKFQDEIQFLPGPLDKYIQYCKTFSAYGTYKSKFQENSDFIDPAEVLAQETRSELDQYYKNQNNQENQNQNELLYKNYFFYYILDNNIE</sequence>
<evidence type="ECO:0000256" key="1">
    <source>
        <dbReference type="ARBA" id="ARBA00022603"/>
    </source>
</evidence>
<dbReference type="PANTHER" id="PTHR44942">
    <property type="entry name" value="METHYLTRANSF_11 DOMAIN-CONTAINING PROTEIN"/>
    <property type="match status" value="1"/>
</dbReference>
<dbReference type="Pfam" id="PF13847">
    <property type="entry name" value="Methyltransf_31"/>
    <property type="match status" value="1"/>
</dbReference>
<evidence type="ECO:0000259" key="3">
    <source>
        <dbReference type="Pfam" id="PF13847"/>
    </source>
</evidence>
<dbReference type="AlphaFoldDB" id="A0A0V0QGN4"/>
<keyword evidence="5" id="KW-1185">Reference proteome</keyword>
<evidence type="ECO:0000313" key="5">
    <source>
        <dbReference type="Proteomes" id="UP000054937"/>
    </source>
</evidence>
<dbReference type="GO" id="GO:0008168">
    <property type="term" value="F:methyltransferase activity"/>
    <property type="evidence" value="ECO:0007669"/>
    <property type="project" value="UniProtKB-KW"/>
</dbReference>
<name>A0A0V0QGN4_PSEPJ</name>
<keyword evidence="1" id="KW-0489">Methyltransferase</keyword>
<feature type="domain" description="Methyltransferase" evidence="3">
    <location>
        <begin position="44"/>
        <end position="160"/>
    </location>
</feature>
<dbReference type="OrthoDB" id="313466at2759"/>
<protein>
    <recommendedName>
        <fullName evidence="3">Methyltransferase domain-containing protein</fullName>
    </recommendedName>
</protein>
<reference evidence="4 5" key="1">
    <citation type="journal article" date="2015" name="Sci. Rep.">
        <title>Genome of the facultative scuticociliatosis pathogen Pseudocohnilembus persalinus provides insight into its virulence through horizontal gene transfer.</title>
        <authorList>
            <person name="Xiong J."/>
            <person name="Wang G."/>
            <person name="Cheng J."/>
            <person name="Tian M."/>
            <person name="Pan X."/>
            <person name="Warren A."/>
            <person name="Jiang C."/>
            <person name="Yuan D."/>
            <person name="Miao W."/>
        </authorList>
    </citation>
    <scope>NUCLEOTIDE SEQUENCE [LARGE SCALE GENOMIC DNA]</scope>
    <source>
        <strain evidence="4">36N120E</strain>
    </source>
</reference>
<dbReference type="CDD" id="cd02440">
    <property type="entry name" value="AdoMet_MTases"/>
    <property type="match status" value="1"/>
</dbReference>
<comment type="caution">
    <text evidence="4">The sequence shown here is derived from an EMBL/GenBank/DDBJ whole genome shotgun (WGS) entry which is preliminary data.</text>
</comment>
<dbReference type="Proteomes" id="UP000054937">
    <property type="component" value="Unassembled WGS sequence"/>
</dbReference>
<proteinExistence type="predicted"/>
<evidence type="ECO:0000256" key="2">
    <source>
        <dbReference type="ARBA" id="ARBA00022679"/>
    </source>
</evidence>
<dbReference type="InterPro" id="IPR051052">
    <property type="entry name" value="Diverse_substrate_MTase"/>
</dbReference>
<dbReference type="Gene3D" id="3.40.50.150">
    <property type="entry name" value="Vaccinia Virus protein VP39"/>
    <property type="match status" value="1"/>
</dbReference>
<evidence type="ECO:0000313" key="4">
    <source>
        <dbReference type="EMBL" id="KRX01378.1"/>
    </source>
</evidence>
<dbReference type="GO" id="GO:0032259">
    <property type="term" value="P:methylation"/>
    <property type="evidence" value="ECO:0007669"/>
    <property type="project" value="UniProtKB-KW"/>
</dbReference>
<dbReference type="InterPro" id="IPR029063">
    <property type="entry name" value="SAM-dependent_MTases_sf"/>
</dbReference>